<feature type="domain" description="VOC" evidence="1">
    <location>
        <begin position="4"/>
        <end position="115"/>
    </location>
</feature>
<protein>
    <submittedName>
        <fullName evidence="2">Putative enzyme related to lactoylglutathione lyase</fullName>
    </submittedName>
</protein>
<dbReference type="Pfam" id="PF18029">
    <property type="entry name" value="Glyoxalase_6"/>
    <property type="match status" value="1"/>
</dbReference>
<dbReference type="GeneID" id="301846499"/>
<dbReference type="Gene3D" id="3.10.180.10">
    <property type="entry name" value="2,3-Dihydroxybiphenyl 1,2-Dioxygenase, domain 1"/>
    <property type="match status" value="1"/>
</dbReference>
<gene>
    <name evidence="2" type="ORF">EDD35_5199</name>
</gene>
<organism evidence="2 3">
    <name type="scientific">Amycolatopsis thermoflava</name>
    <dbReference type="NCBI Taxonomy" id="84480"/>
    <lineage>
        <taxon>Bacteria</taxon>
        <taxon>Bacillati</taxon>
        <taxon>Actinomycetota</taxon>
        <taxon>Actinomycetes</taxon>
        <taxon>Pseudonocardiales</taxon>
        <taxon>Pseudonocardiaceae</taxon>
        <taxon>Amycolatopsis</taxon>
        <taxon>Amycolatopsis methanolica group</taxon>
    </lineage>
</organism>
<dbReference type="EMBL" id="RKHY01000001">
    <property type="protein sequence ID" value="ROS42800.1"/>
    <property type="molecule type" value="Genomic_DNA"/>
</dbReference>
<comment type="caution">
    <text evidence="2">The sequence shown here is derived from an EMBL/GenBank/DDBJ whole genome shotgun (WGS) entry which is preliminary data.</text>
</comment>
<dbReference type="InterPro" id="IPR041581">
    <property type="entry name" value="Glyoxalase_6"/>
</dbReference>
<evidence type="ECO:0000259" key="1">
    <source>
        <dbReference type="PROSITE" id="PS51819"/>
    </source>
</evidence>
<name>A0A3N2H351_9PSEU</name>
<evidence type="ECO:0000313" key="3">
    <source>
        <dbReference type="Proteomes" id="UP000274843"/>
    </source>
</evidence>
<dbReference type="CDD" id="cd06587">
    <property type="entry name" value="VOC"/>
    <property type="match status" value="1"/>
</dbReference>
<dbReference type="PANTHER" id="PTHR35908:SF1">
    <property type="entry name" value="CONSERVED PROTEIN"/>
    <property type="match status" value="1"/>
</dbReference>
<dbReference type="InterPro" id="IPR029068">
    <property type="entry name" value="Glyas_Bleomycin-R_OHBP_Dase"/>
</dbReference>
<reference evidence="2 3" key="1">
    <citation type="submission" date="2018-11" db="EMBL/GenBank/DDBJ databases">
        <title>Sequencing the genomes of 1000 actinobacteria strains.</title>
        <authorList>
            <person name="Klenk H.-P."/>
        </authorList>
    </citation>
    <scope>NUCLEOTIDE SEQUENCE [LARGE SCALE GENOMIC DNA]</scope>
    <source>
        <strain evidence="2 3">DSM 44348</strain>
    </source>
</reference>
<sequence>MTLELGMVTVDCADPRQMAAFWCAALGVRVDQDWGEYLVLTPAREGGVRLGFQQVPEERAGKNRLHLDLATTDRDGEVARLVGLGAAKLAEHEVPGLTWTVLTDPEGNQFCVGEPH</sequence>
<accession>A0A3N2H351</accession>
<dbReference type="AlphaFoldDB" id="A0A3N2H351"/>
<evidence type="ECO:0000313" key="2">
    <source>
        <dbReference type="EMBL" id="ROS42800.1"/>
    </source>
</evidence>
<keyword evidence="3" id="KW-1185">Reference proteome</keyword>
<dbReference type="PROSITE" id="PS51819">
    <property type="entry name" value="VOC"/>
    <property type="match status" value="1"/>
</dbReference>
<dbReference type="InterPro" id="IPR037523">
    <property type="entry name" value="VOC_core"/>
</dbReference>
<dbReference type="PANTHER" id="PTHR35908">
    <property type="entry name" value="HYPOTHETICAL FUSION PROTEIN"/>
    <property type="match status" value="1"/>
</dbReference>
<proteinExistence type="predicted"/>
<keyword evidence="2" id="KW-0456">Lyase</keyword>
<dbReference type="Proteomes" id="UP000274843">
    <property type="component" value="Unassembled WGS sequence"/>
</dbReference>
<dbReference type="SUPFAM" id="SSF54593">
    <property type="entry name" value="Glyoxalase/Bleomycin resistance protein/Dihydroxybiphenyl dioxygenase"/>
    <property type="match status" value="1"/>
</dbReference>
<dbReference type="GO" id="GO:0016829">
    <property type="term" value="F:lyase activity"/>
    <property type="evidence" value="ECO:0007669"/>
    <property type="project" value="UniProtKB-KW"/>
</dbReference>
<dbReference type="RefSeq" id="WP_027934715.1">
    <property type="nucleotide sequence ID" value="NZ_CBDRBK010000006.1"/>
</dbReference>